<dbReference type="EC" id="3.-.-.-" evidence="6"/>
<evidence type="ECO:0000256" key="2">
    <source>
        <dbReference type="ARBA" id="ARBA00022801"/>
    </source>
</evidence>
<evidence type="ECO:0000256" key="4">
    <source>
        <dbReference type="ARBA" id="ARBA00022840"/>
    </source>
</evidence>
<evidence type="ECO:0000259" key="5">
    <source>
        <dbReference type="Pfam" id="PF00580"/>
    </source>
</evidence>
<keyword evidence="3 6" id="KW-0347">Helicase</keyword>
<reference evidence="6" key="1">
    <citation type="journal article" date="2012" name="PLoS ONE">
        <title>Gene sets for utilization of primary and secondary nutrition supplies in the distal gut of endangered iberian lynx.</title>
        <authorList>
            <person name="Alcaide M."/>
            <person name="Messina E."/>
            <person name="Richter M."/>
            <person name="Bargiela R."/>
            <person name="Peplies J."/>
            <person name="Huws S.A."/>
            <person name="Newbold C.J."/>
            <person name="Golyshin P.N."/>
            <person name="Simon M.A."/>
            <person name="Lopez G."/>
            <person name="Yakimov M.M."/>
            <person name="Ferrer M."/>
        </authorList>
    </citation>
    <scope>NUCLEOTIDE SEQUENCE</scope>
</reference>
<proteinExistence type="predicted"/>
<dbReference type="GO" id="GO:0004386">
    <property type="term" value="F:helicase activity"/>
    <property type="evidence" value="ECO:0007669"/>
    <property type="project" value="UniProtKB-KW"/>
</dbReference>
<name>J9FJ24_9ZZZZ</name>
<dbReference type="AlphaFoldDB" id="J9FJ24"/>
<dbReference type="Pfam" id="PF00580">
    <property type="entry name" value="UvrD-helicase"/>
    <property type="match status" value="1"/>
</dbReference>
<dbReference type="GO" id="GO:0016787">
    <property type="term" value="F:hydrolase activity"/>
    <property type="evidence" value="ECO:0007669"/>
    <property type="project" value="UniProtKB-KW"/>
</dbReference>
<keyword evidence="4" id="KW-0067">ATP-binding</keyword>
<keyword evidence="2 6" id="KW-0378">Hydrolase</keyword>
<organism evidence="6">
    <name type="scientific">gut metagenome</name>
    <dbReference type="NCBI Taxonomy" id="749906"/>
    <lineage>
        <taxon>unclassified sequences</taxon>
        <taxon>metagenomes</taxon>
        <taxon>organismal metagenomes</taxon>
    </lineage>
</organism>
<keyword evidence="1" id="KW-0547">Nucleotide-binding</keyword>
<evidence type="ECO:0000313" key="6">
    <source>
        <dbReference type="EMBL" id="EJW94916.1"/>
    </source>
</evidence>
<dbReference type="InterPro" id="IPR014016">
    <property type="entry name" value="UvrD-like_ATP-bd"/>
</dbReference>
<dbReference type="EMBL" id="AMCI01006107">
    <property type="protein sequence ID" value="EJW94916.1"/>
    <property type="molecule type" value="Genomic_DNA"/>
</dbReference>
<feature type="domain" description="UvrD-like helicase ATP-binding" evidence="5">
    <location>
        <begin position="17"/>
        <end position="54"/>
    </location>
</feature>
<evidence type="ECO:0000256" key="3">
    <source>
        <dbReference type="ARBA" id="ARBA00022806"/>
    </source>
</evidence>
<sequence length="69" mass="7895">MIVAIKIVSQCFSRSRKTAVLVERLCRFVIEDHIPIQSILAMTFTEDAAREMKVTFKTTSFRDGSRSLD</sequence>
<accession>J9FJ24</accession>
<dbReference type="GO" id="GO:0005524">
    <property type="term" value="F:ATP binding"/>
    <property type="evidence" value="ECO:0007669"/>
    <property type="project" value="UniProtKB-KW"/>
</dbReference>
<dbReference type="Gene3D" id="3.40.50.300">
    <property type="entry name" value="P-loop containing nucleotide triphosphate hydrolases"/>
    <property type="match status" value="1"/>
</dbReference>
<gene>
    <name evidence="6" type="ORF">EVA_16978</name>
</gene>
<evidence type="ECO:0000256" key="1">
    <source>
        <dbReference type="ARBA" id="ARBA00022741"/>
    </source>
</evidence>
<comment type="caution">
    <text evidence="6">The sequence shown here is derived from an EMBL/GenBank/DDBJ whole genome shotgun (WGS) entry which is preliminary data.</text>
</comment>
<dbReference type="InterPro" id="IPR027417">
    <property type="entry name" value="P-loop_NTPase"/>
</dbReference>
<dbReference type="SUPFAM" id="SSF52540">
    <property type="entry name" value="P-loop containing nucleoside triphosphate hydrolases"/>
    <property type="match status" value="1"/>
</dbReference>
<protein>
    <submittedName>
        <fullName evidence="6">DNA helicase, UvrD/REP type</fullName>
        <ecNumber evidence="6">3.-.-.-</ecNumber>
    </submittedName>
</protein>